<dbReference type="InterPro" id="IPR016541">
    <property type="entry name" value="UCP008505"/>
</dbReference>
<proteinExistence type="predicted"/>
<keyword evidence="2" id="KW-1185">Reference proteome</keyword>
<reference evidence="1 2" key="1">
    <citation type="submission" date="2019-04" db="EMBL/GenBank/DDBJ databases">
        <title>Three New Species of Nocardioides, Nocardioides euryhalodurans sp. nov., Nocardioides seonyuensis sp. nov. and Nocardioides eburneoflavus sp. nov. Isolated from Soil.</title>
        <authorList>
            <person name="Roh S.G."/>
            <person name="Lee C."/>
            <person name="Kim M.-K."/>
            <person name="Kim S.B."/>
        </authorList>
    </citation>
    <scope>NUCLEOTIDE SEQUENCE [LARGE SCALE GENOMIC DNA]</scope>
    <source>
        <strain evidence="1 2">MMS17-SY213</strain>
    </source>
</reference>
<evidence type="ECO:0000313" key="1">
    <source>
        <dbReference type="EMBL" id="TGN65403.1"/>
    </source>
</evidence>
<gene>
    <name evidence="1" type="ORF">EXE59_16650</name>
</gene>
<dbReference type="Pfam" id="PF14367">
    <property type="entry name" value="DUF4411"/>
    <property type="match status" value="1"/>
</dbReference>
<dbReference type="AlphaFoldDB" id="A0A4Z1CKK7"/>
<name>A0A4Z1CKK7_9ACTN</name>
<evidence type="ECO:0000313" key="2">
    <source>
        <dbReference type="Proteomes" id="UP000297496"/>
    </source>
</evidence>
<protein>
    <submittedName>
        <fullName evidence="1">DUF4411 family protein</fullName>
    </submittedName>
</protein>
<comment type="caution">
    <text evidence="1">The sequence shown here is derived from an EMBL/GenBank/DDBJ whole genome shotgun (WGS) entry which is preliminary data.</text>
</comment>
<dbReference type="PIRSF" id="PIRSF008505">
    <property type="entry name" value="UCP008505"/>
    <property type="match status" value="1"/>
</dbReference>
<sequence>MADDTPSLFETYSFDTSAIINGRRDIFKPTTFGPIWDAIEDMIRAGQVQAVDEVKRELKRKSDEANAWAKRCSNMFVPLSREIQISTREILAAHPRLLGQGGGPRNGADPFVIALAHARGGTVVTQETPRNINKPRIPDVCIAMGIPWVTLPDFVDAQGWTLRLG</sequence>
<accession>A0A4Z1CKK7</accession>
<organism evidence="1 2">
    <name type="scientific">Nocardioides eburneiflavus</name>
    <dbReference type="NCBI Taxonomy" id="2518372"/>
    <lineage>
        <taxon>Bacteria</taxon>
        <taxon>Bacillati</taxon>
        <taxon>Actinomycetota</taxon>
        <taxon>Actinomycetes</taxon>
        <taxon>Propionibacteriales</taxon>
        <taxon>Nocardioidaceae</taxon>
        <taxon>Nocardioides</taxon>
    </lineage>
</organism>
<dbReference type="RefSeq" id="WP_135839899.1">
    <property type="nucleotide sequence ID" value="NZ_SRRO01000001.1"/>
</dbReference>
<dbReference type="EMBL" id="SRRO01000001">
    <property type="protein sequence ID" value="TGN65403.1"/>
    <property type="molecule type" value="Genomic_DNA"/>
</dbReference>
<dbReference type="Proteomes" id="UP000297496">
    <property type="component" value="Unassembled WGS sequence"/>
</dbReference>
<dbReference type="OrthoDB" id="338425at2"/>